<evidence type="ECO:0000313" key="2">
    <source>
        <dbReference type="EMBL" id="KAK1756561.1"/>
    </source>
</evidence>
<comment type="caution">
    <text evidence="2">The sequence shown here is derived from an EMBL/GenBank/DDBJ whole genome shotgun (WGS) entry which is preliminary data.</text>
</comment>
<evidence type="ECO:0000256" key="1">
    <source>
        <dbReference type="SAM" id="MobiDB-lite"/>
    </source>
</evidence>
<dbReference type="EMBL" id="MU839832">
    <property type="protein sequence ID" value="KAK1756561.1"/>
    <property type="molecule type" value="Genomic_DNA"/>
</dbReference>
<accession>A0AAJ0BIP3</accession>
<evidence type="ECO:0000313" key="3">
    <source>
        <dbReference type="Proteomes" id="UP001239445"/>
    </source>
</evidence>
<organism evidence="2 3">
    <name type="scientific">Echria macrotheca</name>
    <dbReference type="NCBI Taxonomy" id="438768"/>
    <lineage>
        <taxon>Eukaryota</taxon>
        <taxon>Fungi</taxon>
        <taxon>Dikarya</taxon>
        <taxon>Ascomycota</taxon>
        <taxon>Pezizomycotina</taxon>
        <taxon>Sordariomycetes</taxon>
        <taxon>Sordariomycetidae</taxon>
        <taxon>Sordariales</taxon>
        <taxon>Schizotheciaceae</taxon>
        <taxon>Echria</taxon>
    </lineage>
</organism>
<gene>
    <name evidence="2" type="ORF">QBC47DRAFT_380156</name>
</gene>
<feature type="region of interest" description="Disordered" evidence="1">
    <location>
        <begin position="1"/>
        <end position="25"/>
    </location>
</feature>
<dbReference type="Proteomes" id="UP001239445">
    <property type="component" value="Unassembled WGS sequence"/>
</dbReference>
<reference evidence="2" key="1">
    <citation type="submission" date="2023-06" db="EMBL/GenBank/DDBJ databases">
        <title>Genome-scale phylogeny and comparative genomics of the fungal order Sordariales.</title>
        <authorList>
            <consortium name="Lawrence Berkeley National Laboratory"/>
            <person name="Hensen N."/>
            <person name="Bonometti L."/>
            <person name="Westerberg I."/>
            <person name="Brannstrom I.O."/>
            <person name="Guillou S."/>
            <person name="Cros-Aarteil S."/>
            <person name="Calhoun S."/>
            <person name="Haridas S."/>
            <person name="Kuo A."/>
            <person name="Mondo S."/>
            <person name="Pangilinan J."/>
            <person name="Riley R."/>
            <person name="Labutti K."/>
            <person name="Andreopoulos B."/>
            <person name="Lipzen A."/>
            <person name="Chen C."/>
            <person name="Yanf M."/>
            <person name="Daum C."/>
            <person name="Ng V."/>
            <person name="Clum A."/>
            <person name="Steindorff A."/>
            <person name="Ohm R."/>
            <person name="Martin F."/>
            <person name="Silar P."/>
            <person name="Natvig D."/>
            <person name="Lalanne C."/>
            <person name="Gautier V."/>
            <person name="Ament-Velasquez S.L."/>
            <person name="Kruys A."/>
            <person name="Hutchinson M.I."/>
            <person name="Powell A.J."/>
            <person name="Barry K."/>
            <person name="Miller A.N."/>
            <person name="Grigoriev I.V."/>
            <person name="Debuchy R."/>
            <person name="Gladieux P."/>
            <person name="Thoren M.H."/>
            <person name="Johannesson H."/>
        </authorList>
    </citation>
    <scope>NUCLEOTIDE SEQUENCE</scope>
    <source>
        <strain evidence="2">PSN4</strain>
    </source>
</reference>
<sequence length="239" mass="27001">MLSGHPPRWGEAGQTADDGTTQRPDDKSLFDRVVFWRTELLPSLPGHLQNPGRQAELSWGFVQQLNTLEEGFLAIFLARLGDNFPGAPSFTNDLELEMRRGTIHTIITEFRNRSDPDALSFRLGDVATRLMEDAVLKKGLTAQQILHRIADPDPPPMLTSQFVSGGDAARWYKTKNPATLLRRRLEEASRTGGNYSHVRPSLVNDTEYALGELELMCDGMEVQLKFWLKEREVIERVLV</sequence>
<keyword evidence="3" id="KW-1185">Reference proteome</keyword>
<protein>
    <submittedName>
        <fullName evidence="2">Uncharacterized protein</fullName>
    </submittedName>
</protein>
<dbReference type="AlphaFoldDB" id="A0AAJ0BIP3"/>
<name>A0AAJ0BIP3_9PEZI</name>
<proteinExistence type="predicted"/>